<accession>A0A1V5SMT5</accession>
<reference evidence="1" key="1">
    <citation type="submission" date="2017-02" db="EMBL/GenBank/DDBJ databases">
        <title>Delving into the versatile metabolic prowess of the omnipresent phylum Bacteroidetes.</title>
        <authorList>
            <person name="Nobu M.K."/>
            <person name="Mei R."/>
            <person name="Narihiro T."/>
            <person name="Kuroda K."/>
            <person name="Liu W.-T."/>
        </authorList>
    </citation>
    <scope>NUCLEOTIDE SEQUENCE</scope>
    <source>
        <strain evidence="1">ADurb.Bin276</strain>
    </source>
</reference>
<dbReference type="Proteomes" id="UP000485569">
    <property type="component" value="Unassembled WGS sequence"/>
</dbReference>
<evidence type="ECO:0000313" key="1">
    <source>
        <dbReference type="EMBL" id="OQA55807.1"/>
    </source>
</evidence>
<name>A0A1V5SMT5_9BACT</name>
<organism evidence="1">
    <name type="scientific">Candidatus Atribacter allofermentans</name>
    <dbReference type="NCBI Taxonomy" id="1852833"/>
    <lineage>
        <taxon>Bacteria</taxon>
        <taxon>Pseudomonadati</taxon>
        <taxon>Atribacterota</taxon>
        <taxon>Atribacteria</taxon>
        <taxon>Atribacterales</taxon>
        <taxon>Atribacteraceae</taxon>
        <taxon>Atribacter</taxon>
    </lineage>
</organism>
<sequence length="60" mass="7011">MTEEMPHPGHDKHLCHLQYNGYMNQNFDDFKKLVMNPQYICRKCGRAANQASSLCQPEKL</sequence>
<protein>
    <submittedName>
        <fullName evidence="1">Uncharacterized protein</fullName>
    </submittedName>
</protein>
<dbReference type="EMBL" id="MWBQ01000139">
    <property type="protein sequence ID" value="OQA55807.1"/>
    <property type="molecule type" value="Genomic_DNA"/>
</dbReference>
<dbReference type="AlphaFoldDB" id="A0A1V5SMT5"/>
<gene>
    <name evidence="1" type="ORF">BWY41_01588</name>
</gene>
<proteinExistence type="predicted"/>
<comment type="caution">
    <text evidence="1">The sequence shown here is derived from an EMBL/GenBank/DDBJ whole genome shotgun (WGS) entry which is preliminary data.</text>
</comment>